<keyword evidence="2" id="KW-1185">Reference proteome</keyword>
<comment type="caution">
    <text evidence="1">The sequence shown here is derived from an EMBL/GenBank/DDBJ whole genome shotgun (WGS) entry which is preliminary data.</text>
</comment>
<organism evidence="1 2">
    <name type="scientific">Hassallia byssoidea VB512170</name>
    <dbReference type="NCBI Taxonomy" id="1304833"/>
    <lineage>
        <taxon>Bacteria</taxon>
        <taxon>Bacillati</taxon>
        <taxon>Cyanobacteriota</taxon>
        <taxon>Cyanophyceae</taxon>
        <taxon>Nostocales</taxon>
        <taxon>Tolypothrichaceae</taxon>
        <taxon>Hassallia</taxon>
    </lineage>
</organism>
<accession>A0A846HF25</accession>
<protein>
    <submittedName>
        <fullName evidence="1">Uncharacterized protein</fullName>
    </submittedName>
</protein>
<proteinExistence type="predicted"/>
<evidence type="ECO:0000313" key="2">
    <source>
        <dbReference type="Proteomes" id="UP000031549"/>
    </source>
</evidence>
<dbReference type="RefSeq" id="WP_039753194.1">
    <property type="nucleotide sequence ID" value="NZ_JTCM02000062.1"/>
</dbReference>
<reference evidence="1 2" key="1">
    <citation type="journal article" date="2015" name="Genome Announc.">
        <title>Draft Genome Sequence of Cyanobacterium Hassallia byssoidea Strain VB512170, Isolated from Monuments in India.</title>
        <authorList>
            <person name="Singh D."/>
            <person name="Chandrababunaidu M.M."/>
            <person name="Panda A."/>
            <person name="Sen D."/>
            <person name="Bhattacharyya S."/>
            <person name="Adhikary S.P."/>
            <person name="Tripathy S."/>
        </authorList>
    </citation>
    <scope>NUCLEOTIDE SEQUENCE [LARGE SCALE GENOMIC DNA]</scope>
    <source>
        <strain evidence="1 2">VB512170</strain>
    </source>
</reference>
<dbReference type="Proteomes" id="UP000031549">
    <property type="component" value="Unassembled WGS sequence"/>
</dbReference>
<dbReference type="AlphaFoldDB" id="A0A846HF25"/>
<sequence length="67" mass="7617">MPNPKGNPESLKPFTTDRDEPLVKQINVRVSTSMYVKLKSVDNYPEFVRQAIAKALSELEDSDDDFT</sequence>
<dbReference type="EMBL" id="JTCM02000062">
    <property type="protein sequence ID" value="NEU75210.1"/>
    <property type="molecule type" value="Genomic_DNA"/>
</dbReference>
<evidence type="ECO:0000313" key="1">
    <source>
        <dbReference type="EMBL" id="NEU75210.1"/>
    </source>
</evidence>
<gene>
    <name evidence="1" type="ORF">PI95_022265</name>
</gene>
<name>A0A846HF25_9CYAN</name>